<accession>A0A6A1VDN2</accession>
<proteinExistence type="predicted"/>
<gene>
    <name evidence="1" type="ORF">CJ030_MR6G010309</name>
</gene>
<evidence type="ECO:0000313" key="1">
    <source>
        <dbReference type="EMBL" id="KAB1210625.1"/>
    </source>
</evidence>
<name>A0A6A1VDN2_9ROSI</name>
<sequence length="64" mass="7374">MKLNRAKRLCKDVSQLVLRLDMQSTYQPRRNFLTYQVTVELDVLGAFVKNRIGSYVKGGLIVTK</sequence>
<dbReference type="EMBL" id="RXIC02000024">
    <property type="protein sequence ID" value="KAB1210625.1"/>
    <property type="molecule type" value="Genomic_DNA"/>
</dbReference>
<protein>
    <submittedName>
        <fullName evidence="1">Uncharacterized protein</fullName>
    </submittedName>
</protein>
<reference evidence="1 2" key="1">
    <citation type="journal article" date="2019" name="Plant Biotechnol. J.">
        <title>The red bayberry genome and genetic basis of sex determination.</title>
        <authorList>
            <person name="Jia H.M."/>
            <person name="Jia H.J."/>
            <person name="Cai Q.L."/>
            <person name="Wang Y."/>
            <person name="Zhao H.B."/>
            <person name="Yang W.F."/>
            <person name="Wang G.Y."/>
            <person name="Li Y.H."/>
            <person name="Zhan D.L."/>
            <person name="Shen Y.T."/>
            <person name="Niu Q.F."/>
            <person name="Chang L."/>
            <person name="Qiu J."/>
            <person name="Zhao L."/>
            <person name="Xie H.B."/>
            <person name="Fu W.Y."/>
            <person name="Jin J."/>
            <person name="Li X.W."/>
            <person name="Jiao Y."/>
            <person name="Zhou C.C."/>
            <person name="Tu T."/>
            <person name="Chai C.Y."/>
            <person name="Gao J.L."/>
            <person name="Fan L.J."/>
            <person name="van de Weg E."/>
            <person name="Wang J.Y."/>
            <person name="Gao Z.S."/>
        </authorList>
    </citation>
    <scope>NUCLEOTIDE SEQUENCE [LARGE SCALE GENOMIC DNA]</scope>
    <source>
        <tissue evidence="1">Leaves</tissue>
    </source>
</reference>
<keyword evidence="2" id="KW-1185">Reference proteome</keyword>
<evidence type="ECO:0000313" key="2">
    <source>
        <dbReference type="Proteomes" id="UP000516437"/>
    </source>
</evidence>
<comment type="caution">
    <text evidence="1">The sequence shown here is derived from an EMBL/GenBank/DDBJ whole genome shotgun (WGS) entry which is preliminary data.</text>
</comment>
<dbReference type="AlphaFoldDB" id="A0A6A1VDN2"/>
<organism evidence="1 2">
    <name type="scientific">Morella rubra</name>
    <name type="common">Chinese bayberry</name>
    <dbReference type="NCBI Taxonomy" id="262757"/>
    <lineage>
        <taxon>Eukaryota</taxon>
        <taxon>Viridiplantae</taxon>
        <taxon>Streptophyta</taxon>
        <taxon>Embryophyta</taxon>
        <taxon>Tracheophyta</taxon>
        <taxon>Spermatophyta</taxon>
        <taxon>Magnoliopsida</taxon>
        <taxon>eudicotyledons</taxon>
        <taxon>Gunneridae</taxon>
        <taxon>Pentapetalae</taxon>
        <taxon>rosids</taxon>
        <taxon>fabids</taxon>
        <taxon>Fagales</taxon>
        <taxon>Myricaceae</taxon>
        <taxon>Morella</taxon>
    </lineage>
</organism>
<dbReference type="Proteomes" id="UP000516437">
    <property type="component" value="Chromosome 6"/>
</dbReference>